<evidence type="ECO:0000256" key="7">
    <source>
        <dbReference type="PROSITE-ProRule" id="PRU00169"/>
    </source>
</evidence>
<keyword evidence="10" id="KW-0812">Transmembrane</keyword>
<dbReference type="SMART" id="SM00448">
    <property type="entry name" value="REC"/>
    <property type="match status" value="1"/>
</dbReference>
<keyword evidence="14" id="KW-1185">Reference proteome</keyword>
<dbReference type="InterPro" id="IPR036097">
    <property type="entry name" value="HisK_dim/P_sf"/>
</dbReference>
<feature type="domain" description="Histidine kinase" evidence="11">
    <location>
        <begin position="388"/>
        <end position="655"/>
    </location>
</feature>
<organism evidence="13 14">
    <name type="scientific">Hordeum vulgare subsp. vulgare</name>
    <name type="common">Domesticated barley</name>
    <dbReference type="NCBI Taxonomy" id="112509"/>
    <lineage>
        <taxon>Eukaryota</taxon>
        <taxon>Viridiplantae</taxon>
        <taxon>Streptophyta</taxon>
        <taxon>Embryophyta</taxon>
        <taxon>Tracheophyta</taxon>
        <taxon>Spermatophyta</taxon>
        <taxon>Magnoliopsida</taxon>
        <taxon>Liliopsida</taxon>
        <taxon>Poales</taxon>
        <taxon>Poaceae</taxon>
        <taxon>BOP clade</taxon>
        <taxon>Pooideae</taxon>
        <taxon>Triticodae</taxon>
        <taxon>Triticeae</taxon>
        <taxon>Hordeinae</taxon>
        <taxon>Hordeum</taxon>
    </lineage>
</organism>
<evidence type="ECO:0000313" key="13">
    <source>
        <dbReference type="EnsemblPlants" id="HORVU.MOREX.r3.7HG0658790.1"/>
    </source>
</evidence>
<evidence type="ECO:0000256" key="6">
    <source>
        <dbReference type="ARBA" id="ARBA00023012"/>
    </source>
</evidence>
<feature type="region of interest" description="Disordered" evidence="9">
    <location>
        <begin position="142"/>
        <end position="162"/>
    </location>
</feature>
<dbReference type="Gene3D" id="3.30.565.10">
    <property type="entry name" value="Histidine kinase-like ATPase, C-terminal domain"/>
    <property type="match status" value="1"/>
</dbReference>
<evidence type="ECO:0000256" key="10">
    <source>
        <dbReference type="SAM" id="Phobius"/>
    </source>
</evidence>
<dbReference type="PROSITE" id="PS50110">
    <property type="entry name" value="RESPONSE_REGULATORY"/>
    <property type="match status" value="1"/>
</dbReference>
<dbReference type="SUPFAM" id="SSF47384">
    <property type="entry name" value="Homodimeric domain of signal transducing histidine kinase"/>
    <property type="match status" value="1"/>
</dbReference>
<dbReference type="Gramene" id="HORVU.MOREX.r2.7HG0546710.1">
    <property type="protein sequence ID" value="HORVU.MOREX.r2.7HG0546710.1"/>
    <property type="gene ID" value="HORVU.MOREX.r2.7HG0546710"/>
</dbReference>
<name>A0A8I6YC20_HORVV</name>
<keyword evidence="4 7" id="KW-0597">Phosphoprotein</keyword>
<evidence type="ECO:0000256" key="5">
    <source>
        <dbReference type="ARBA" id="ARBA00022864"/>
    </source>
</evidence>
<keyword evidence="8" id="KW-0175">Coiled coil</keyword>
<dbReference type="Pfam" id="PF02518">
    <property type="entry name" value="HATPase_c"/>
    <property type="match status" value="1"/>
</dbReference>
<dbReference type="Pfam" id="PF00072">
    <property type="entry name" value="Response_reg"/>
    <property type="match status" value="1"/>
</dbReference>
<protein>
    <recommendedName>
        <fullName evidence="3">histidine kinase</fullName>
        <ecNumber evidence="3">2.7.13.3</ecNumber>
    </recommendedName>
</protein>
<keyword evidence="10" id="KW-1133">Transmembrane helix</keyword>
<dbReference type="InterPro" id="IPR001789">
    <property type="entry name" value="Sig_transdc_resp-reg_receiver"/>
</dbReference>
<evidence type="ECO:0000256" key="1">
    <source>
        <dbReference type="ARBA" id="ARBA00000085"/>
    </source>
</evidence>
<dbReference type="PANTHER" id="PTHR43719:SF75">
    <property type="entry name" value="HISTIDINE KINASE CKI1"/>
    <property type="match status" value="1"/>
</dbReference>
<feature type="domain" description="Response regulatory" evidence="12">
    <location>
        <begin position="944"/>
        <end position="1079"/>
    </location>
</feature>
<evidence type="ECO:0000313" key="14">
    <source>
        <dbReference type="Proteomes" id="UP000011116"/>
    </source>
</evidence>
<evidence type="ECO:0000259" key="12">
    <source>
        <dbReference type="PROSITE" id="PS50110"/>
    </source>
</evidence>
<dbReference type="InterPro" id="IPR003661">
    <property type="entry name" value="HisK_dim/P_dom"/>
</dbReference>
<dbReference type="InterPro" id="IPR005467">
    <property type="entry name" value="His_kinase_dom"/>
</dbReference>
<dbReference type="CDD" id="cd00082">
    <property type="entry name" value="HisKA"/>
    <property type="match status" value="1"/>
</dbReference>
<evidence type="ECO:0000256" key="8">
    <source>
        <dbReference type="SAM" id="Coils"/>
    </source>
</evidence>
<evidence type="ECO:0000256" key="2">
    <source>
        <dbReference type="ARBA" id="ARBA00002427"/>
    </source>
</evidence>
<dbReference type="SMR" id="A0A8I6YC20"/>
<dbReference type="CDD" id="cd17546">
    <property type="entry name" value="REC_hyHK_CKI1_RcsC-like"/>
    <property type="match status" value="1"/>
</dbReference>
<dbReference type="InterPro" id="IPR003594">
    <property type="entry name" value="HATPase_dom"/>
</dbReference>
<dbReference type="InterPro" id="IPR050956">
    <property type="entry name" value="2C_system_His_kinase"/>
</dbReference>
<feature type="transmembrane region" description="Helical" evidence="10">
    <location>
        <begin position="327"/>
        <end position="352"/>
    </location>
</feature>
<dbReference type="Gene3D" id="1.10.287.130">
    <property type="match status" value="1"/>
</dbReference>
<dbReference type="Gene3D" id="3.40.50.2300">
    <property type="match status" value="1"/>
</dbReference>
<keyword evidence="6" id="KW-0902">Two-component regulatory system</keyword>
<evidence type="ECO:0000256" key="9">
    <source>
        <dbReference type="SAM" id="MobiDB-lite"/>
    </source>
</evidence>
<dbReference type="GO" id="GO:0000155">
    <property type="term" value="F:phosphorelay sensor kinase activity"/>
    <property type="evidence" value="ECO:0007669"/>
    <property type="project" value="InterPro"/>
</dbReference>
<dbReference type="SMART" id="SM00387">
    <property type="entry name" value="HATPase_c"/>
    <property type="match status" value="1"/>
</dbReference>
<dbReference type="Gramene" id="HORVU.MOREX.r3.7HG0658790.1">
    <property type="protein sequence ID" value="HORVU.MOREX.r3.7HG0658790.1"/>
    <property type="gene ID" value="HORVU.MOREX.r3.7HG0658790"/>
</dbReference>
<dbReference type="PRINTS" id="PR00344">
    <property type="entry name" value="BCTRLSENSOR"/>
</dbReference>
<dbReference type="InterPro" id="IPR004358">
    <property type="entry name" value="Sig_transdc_His_kin-like_C"/>
</dbReference>
<dbReference type="EC" id="2.7.13.3" evidence="3"/>
<comment type="function">
    <text evidence="2">Cytokinin receptor related to bacterial two-component regulators. Functions as a histidine kinase and transmits the stress signal to a downstream MAPK cascade.</text>
</comment>
<dbReference type="SMART" id="SM00388">
    <property type="entry name" value="HisKA"/>
    <property type="match status" value="1"/>
</dbReference>
<dbReference type="Proteomes" id="UP000011116">
    <property type="component" value="Chromosome 7H"/>
</dbReference>
<comment type="catalytic activity">
    <reaction evidence="1">
        <text>ATP + protein L-histidine = ADP + protein N-phospho-L-histidine.</text>
        <dbReference type="EC" id="2.7.13.3"/>
    </reaction>
</comment>
<reference evidence="13" key="2">
    <citation type="submission" date="2020-10" db="EMBL/GenBank/DDBJ databases">
        <authorList>
            <person name="Scholz U."/>
            <person name="Mascher M."/>
            <person name="Fiebig A."/>
        </authorList>
    </citation>
    <scope>NUCLEOTIDE SEQUENCE [LARGE SCALE GENOMIC DNA]</scope>
    <source>
        <strain evidence="13">cv. Morex</strain>
    </source>
</reference>
<feature type="transmembrane region" description="Helical" evidence="10">
    <location>
        <begin position="16"/>
        <end position="38"/>
    </location>
</feature>
<dbReference type="SUPFAM" id="SSF55874">
    <property type="entry name" value="ATPase domain of HSP90 chaperone/DNA topoisomerase II/histidine kinase"/>
    <property type="match status" value="1"/>
</dbReference>
<reference evidence="13" key="3">
    <citation type="submission" date="2022-01" db="UniProtKB">
        <authorList>
            <consortium name="EnsemblPlants"/>
        </authorList>
    </citation>
    <scope>IDENTIFICATION</scope>
    <source>
        <strain evidence="13">subsp. vulgare</strain>
    </source>
</reference>
<reference evidence="14" key="1">
    <citation type="journal article" date="2012" name="Nature">
        <title>A physical, genetic and functional sequence assembly of the barley genome.</title>
        <authorList>
            <consortium name="The International Barley Genome Sequencing Consortium"/>
            <person name="Mayer K.F."/>
            <person name="Waugh R."/>
            <person name="Brown J.W."/>
            <person name="Schulman A."/>
            <person name="Langridge P."/>
            <person name="Platzer M."/>
            <person name="Fincher G.B."/>
            <person name="Muehlbauer G.J."/>
            <person name="Sato K."/>
            <person name="Close T.J."/>
            <person name="Wise R.P."/>
            <person name="Stein N."/>
        </authorList>
    </citation>
    <scope>NUCLEOTIDE SEQUENCE [LARGE SCALE GENOMIC DNA]</scope>
    <source>
        <strain evidence="14">cv. Morex</strain>
    </source>
</reference>
<feature type="region of interest" description="Disordered" evidence="9">
    <location>
        <begin position="728"/>
        <end position="749"/>
    </location>
</feature>
<feature type="region of interest" description="Disordered" evidence="9">
    <location>
        <begin position="888"/>
        <end position="911"/>
    </location>
</feature>
<dbReference type="InterPro" id="IPR011006">
    <property type="entry name" value="CheY-like_superfamily"/>
</dbReference>
<dbReference type="PANTHER" id="PTHR43719">
    <property type="entry name" value="TWO-COMPONENT HISTIDINE KINASE"/>
    <property type="match status" value="1"/>
</dbReference>
<keyword evidence="10" id="KW-0472">Membrane</keyword>
<evidence type="ECO:0000256" key="3">
    <source>
        <dbReference type="ARBA" id="ARBA00012438"/>
    </source>
</evidence>
<dbReference type="SUPFAM" id="SSF52172">
    <property type="entry name" value="CheY-like"/>
    <property type="match status" value="1"/>
</dbReference>
<evidence type="ECO:0000259" key="11">
    <source>
        <dbReference type="PROSITE" id="PS50109"/>
    </source>
</evidence>
<proteinExistence type="predicted"/>
<dbReference type="AlphaFoldDB" id="A0A8I6YC20"/>
<sequence>MAGEVGKWGSSLKHSWVLIPLVANGVIVVVVALAYSFISSNINDDAATAMDASLAHVAAGVQPLIDANRSAAVVAHSLQIPSNESSYFQYVGPYMVMALAMQPQVAEISYTSVDGAALTYYRGESGQPRAKFVSQRGEWYTQDVDPASGRPTGRPDPAATPEHLPNAAQVLADAKSGSPAALEAGWISSSVQMVVFSAPVGGDTTGVVSAAVPVDVLTIASQGDATADPVARAYYTITDKRDGGAPPAYKPLDGGRPGQHDAKLMNALSSETKCAASAIGASSKLVVRAVGSDQVACTSFDLSGVNLGIRLVLNEWRGASELRRMGVAMVCVVCAVVAVATLVCCLMARALWRAGAREAALEADLVRQKEALQQAERKSMNKSNAFARASHDIRSSLAAIVGLVEVSRPEAGSNTNLTYNLEQMEVGTNKLFDILNTILDMGKVESGKMQLEEVEFRMADVLEESMDLANVVGMSRGVEVIWDPCDFSVLRCTPTMGDCKRIKQILDNLLGNAIKFTHEGHVMVRAWANRPIMRSSVVSTPSRFTPRRRTGGIFRRLLGRRENRSEQNSRMSLQNDPNSVEFYFEVVDTGVGIPEEKRESVFENYVQVKEGQGGTGLGLGIVQSFVRLMGGEISIKEKEPGEAGTCFGFNIFLKVSEPPEVEEDLEQGRTPPSAFREPACFKGGHCVLLAHGDETRRILHTWMESVGMKVWPVTRAEFLAPTLEKARSAPGASPLRSASTSSLHGVGSGDFNSGTTDRCFSSKEMVTHLRNSSGMAGSHGGHLHLFGLLVIVDVSGGRLDEVALEAPTLARIKQQAPCRVVCLTDLKTPSEDMRRFKEAASVDLELRKPIHGSRLHKLLQVMRDLQANPFTQQQPYQLGAAMKELPAADETSELAEASEITPVAEPSEITPSVEASEIMPAAAAPAPQLGPANAGEGKPLEGMRVLLVEDTVLLQRIQKQMLTNLGATVELATDGSVAVAMFTKALEDANGVSESHVDTVAMPYDVILMDCQMPVMNGYEATRRIREEESRYGIRTPIIALTANSAEEGLQDAMEAGMDLHLTKPIPKPRIAQIVLDLCNQVQN</sequence>
<dbReference type="Pfam" id="PF00512">
    <property type="entry name" value="HisKA"/>
    <property type="match status" value="1"/>
</dbReference>
<dbReference type="EnsemblPlants" id="HORVU.MOREX.r3.7HG0658790.1">
    <property type="protein sequence ID" value="HORVU.MOREX.r3.7HG0658790.1"/>
    <property type="gene ID" value="HORVU.MOREX.r3.7HG0658790"/>
</dbReference>
<feature type="coiled-coil region" evidence="8">
    <location>
        <begin position="358"/>
        <end position="385"/>
    </location>
</feature>
<dbReference type="PROSITE" id="PS50109">
    <property type="entry name" value="HIS_KIN"/>
    <property type="match status" value="1"/>
</dbReference>
<dbReference type="InterPro" id="IPR036890">
    <property type="entry name" value="HATPase_C_sf"/>
</dbReference>
<accession>A0A8I6YC20</accession>
<dbReference type="GO" id="GO:0009736">
    <property type="term" value="P:cytokinin-activated signaling pathway"/>
    <property type="evidence" value="ECO:0007669"/>
    <property type="project" value="UniProtKB-KW"/>
</dbReference>
<keyword evidence="5" id="KW-0932">Cytokinin signaling pathway</keyword>
<evidence type="ECO:0000256" key="4">
    <source>
        <dbReference type="ARBA" id="ARBA00022553"/>
    </source>
</evidence>
<feature type="modified residue" description="4-aspartylphosphate" evidence="7">
    <location>
        <position position="1010"/>
    </location>
</feature>